<keyword evidence="3" id="KW-0804">Transcription</keyword>
<dbReference type="RefSeq" id="WP_188782738.1">
    <property type="nucleotide sequence ID" value="NZ_BMNI01000001.1"/>
</dbReference>
<dbReference type="PANTHER" id="PTHR47506:SF3">
    <property type="entry name" value="HTH-TYPE TRANSCRIPTIONAL REGULATOR LMRA"/>
    <property type="match status" value="1"/>
</dbReference>
<accession>A0ABQ2N7W3</accession>
<protein>
    <submittedName>
        <fullName evidence="6">Transcriptional regulator</fullName>
    </submittedName>
</protein>
<dbReference type="SUPFAM" id="SSF48498">
    <property type="entry name" value="Tetracyclin repressor-like, C-terminal domain"/>
    <property type="match status" value="1"/>
</dbReference>
<keyword evidence="2 4" id="KW-0238">DNA-binding</keyword>
<evidence type="ECO:0000259" key="5">
    <source>
        <dbReference type="PROSITE" id="PS50977"/>
    </source>
</evidence>
<evidence type="ECO:0000256" key="1">
    <source>
        <dbReference type="ARBA" id="ARBA00023015"/>
    </source>
</evidence>
<feature type="DNA-binding region" description="H-T-H motif" evidence="4">
    <location>
        <begin position="24"/>
        <end position="43"/>
    </location>
</feature>
<keyword evidence="7" id="KW-1185">Reference proteome</keyword>
<gene>
    <name evidence="6" type="ORF">GCM10011584_08970</name>
</gene>
<proteinExistence type="predicted"/>
<dbReference type="InterPro" id="IPR009057">
    <property type="entry name" value="Homeodomain-like_sf"/>
</dbReference>
<dbReference type="Gene3D" id="1.10.357.10">
    <property type="entry name" value="Tetracycline Repressor, domain 2"/>
    <property type="match status" value="1"/>
</dbReference>
<evidence type="ECO:0000313" key="7">
    <source>
        <dbReference type="Proteomes" id="UP000655410"/>
    </source>
</evidence>
<dbReference type="InterPro" id="IPR054156">
    <property type="entry name" value="YxaF_TetR_C"/>
</dbReference>
<sequence>MSTREAMVASAAALFRERGVAATSLRDVVDHAKAPRGSIYHHFPGGKAELADAATAMAGDFIGRLLADLMEKGDPAHAITRFVDYWKQSLTRHDFTDGCPVAAAAISPAETSEARARAGRAFGRWQEQITQALTARGIAPDLAADRAGLTVAAIEGALILSRAQSSTEPLDRVARQLTSILAT</sequence>
<dbReference type="PROSITE" id="PS50977">
    <property type="entry name" value="HTH_TETR_2"/>
    <property type="match status" value="1"/>
</dbReference>
<reference evidence="7" key="1">
    <citation type="journal article" date="2019" name="Int. J. Syst. Evol. Microbiol.">
        <title>The Global Catalogue of Microorganisms (GCM) 10K type strain sequencing project: providing services to taxonomists for standard genome sequencing and annotation.</title>
        <authorList>
            <consortium name="The Broad Institute Genomics Platform"/>
            <consortium name="The Broad Institute Genome Sequencing Center for Infectious Disease"/>
            <person name="Wu L."/>
            <person name="Ma J."/>
        </authorList>
    </citation>
    <scope>NUCLEOTIDE SEQUENCE [LARGE SCALE GENOMIC DNA]</scope>
    <source>
        <strain evidence="7">CGMCC 4.7371</strain>
    </source>
</reference>
<evidence type="ECO:0000256" key="4">
    <source>
        <dbReference type="PROSITE-ProRule" id="PRU00335"/>
    </source>
</evidence>
<evidence type="ECO:0000313" key="6">
    <source>
        <dbReference type="EMBL" id="GGO86500.1"/>
    </source>
</evidence>
<evidence type="ECO:0000256" key="2">
    <source>
        <dbReference type="ARBA" id="ARBA00023125"/>
    </source>
</evidence>
<feature type="domain" description="HTH tetR-type" evidence="5">
    <location>
        <begin position="1"/>
        <end position="61"/>
    </location>
</feature>
<name>A0ABQ2N7W3_9ACTN</name>
<organism evidence="6 7">
    <name type="scientific">Nocardioides phosphati</name>
    <dbReference type="NCBI Taxonomy" id="1867775"/>
    <lineage>
        <taxon>Bacteria</taxon>
        <taxon>Bacillati</taxon>
        <taxon>Actinomycetota</taxon>
        <taxon>Actinomycetes</taxon>
        <taxon>Propionibacteriales</taxon>
        <taxon>Nocardioidaceae</taxon>
        <taxon>Nocardioides</taxon>
    </lineage>
</organism>
<dbReference type="Proteomes" id="UP000655410">
    <property type="component" value="Unassembled WGS sequence"/>
</dbReference>
<dbReference type="Pfam" id="PF00440">
    <property type="entry name" value="TetR_N"/>
    <property type="match status" value="1"/>
</dbReference>
<comment type="caution">
    <text evidence="6">The sequence shown here is derived from an EMBL/GenBank/DDBJ whole genome shotgun (WGS) entry which is preliminary data.</text>
</comment>
<dbReference type="InterPro" id="IPR001647">
    <property type="entry name" value="HTH_TetR"/>
</dbReference>
<keyword evidence="1" id="KW-0805">Transcription regulation</keyword>
<evidence type="ECO:0000256" key="3">
    <source>
        <dbReference type="ARBA" id="ARBA00023163"/>
    </source>
</evidence>
<dbReference type="EMBL" id="BMNI01000001">
    <property type="protein sequence ID" value="GGO86500.1"/>
    <property type="molecule type" value="Genomic_DNA"/>
</dbReference>
<dbReference type="SUPFAM" id="SSF46689">
    <property type="entry name" value="Homeodomain-like"/>
    <property type="match status" value="1"/>
</dbReference>
<dbReference type="PANTHER" id="PTHR47506">
    <property type="entry name" value="TRANSCRIPTIONAL REGULATORY PROTEIN"/>
    <property type="match status" value="1"/>
</dbReference>
<dbReference type="InterPro" id="IPR036271">
    <property type="entry name" value="Tet_transcr_reg_TetR-rel_C_sf"/>
</dbReference>
<dbReference type="Pfam" id="PF21993">
    <property type="entry name" value="TetR_C_13_2"/>
    <property type="match status" value="1"/>
</dbReference>